<evidence type="ECO:0000259" key="8">
    <source>
        <dbReference type="Pfam" id="PF24883"/>
    </source>
</evidence>
<sequence>MDLKQRLTNSTSSSSGSLLSTRSWLSGGGESNTSDDEIGPLGLNTLSIPSTGFANADLIFVHGLGGGSQKTWMKSGDRSLYWPKEWLPGQEAFKDVRIHSFGYDSNWGKKSILSIYDFANALLNCILDCPTIPQNTKAPIVLVGHSMGGLVIKQAYISAKKSTKYAALATRIQGALFLATPHRGSDLAQVLSKLLHLVGGNRPFVADLTRDSLALRSINDEFPDLCQDILLYSFYETVPTSFAIKKSLVVERDLAIMGYANERRDYLYADHRNVCKYDSRNDPNYLAVRNALVSTLAILRDRFNSSKKKVNNERRQLLDTLLSVSEGPEDDFMSADSHRMDGSVEWLIRKENFQEWIHYDNPPIYSITAKPATGKTVLSGKVITTLRTLGKRCSFHFFRHDTKEKSNIVSFLLSMAWQMAYSDEGIMNKCLEILEKDDHLKADYRALWRKLFLDGIFKVQCEQIHYWVIDALDECQNEADIILLLIKTAEVSSLHILTTSRNKFESRQKLGDSRVRVLSEGILQEDSKSDIMMYVEANVDDLPAVGEDGKQSIAYQIVEKSNGCFLWVSIVVQELRNVYTSTDQQKILDEIPTDMNELYARILNTMSKAAYGKELAKAIIIWTVCSIRPLKIPELHAALQLDLKTSIDSLEKSIRSYCGQLIYIDTNEQIQMTHLTARQFLLDINTKSEFAVNEKDGHRRLLLTILHFFNNDMVKSTRRRRSSGNNTSKEGPTLMVYASESLSEHIAHVSSMDREVLLCLAKFFKSSNVLHWIKHIAQHSDQQRLVETGKALGTFLQDNTDQTLTNAKDIELLTCWGTDLVRLVMQFGKPLEAYPDSIFNLIPPFCPSETALRKQFGSSIRNINVRGLRAETWDDCLATVVDASEQYSSLACTNTQFAVGCFSGKISLFKQMTCQRITQLQHDEPVRLLIFGEVKNILVSAGSKRICIWDLKTKRLLSVFQTPQQCMAIALDDQDRYLLAALKNHRLLIWDLENEGPPEAIDWTQGLEAMTIRLYRRPTTAAFGIDSNLLAVIYKGQDILLWSLANDELVALYSRETGISAESLGKPYGSSGVRCLVFGNGSTAHLLACAYTDGELVLFDTSVSEIKKRIVTFAHILACSADGYMLATADPAGTIQLFNLETLQLIYRINSVEPGIQSLAFSRDSLRLLDTRGSRCRVWDLSDLVTEYPALQKENASLAMDPEIPQSLNLEPFEKSITVTSLACDNDGEAFFVGKEDGSVHVYSVESGQSTGELFTHARGVSIEVLYFEDQSFTLTSIDSSSRIMIHKLIREDRLILAGENIFDYRADVAVSQLVCQPGLQHILICSTQIDMLWSISPGHNKCLTTNHYEDREPHRWSNHPHNPHQIILVSSHTAHIHDWEILERLTDAEGIDLYDKLIPGLSIQSITPCFDGTALATTFIEPNQSNSKSKLVIWSTSDFTPKSKVAVPTPSYCVLSKNVEVLIGTTCVGAEQSERLIFLHGSQWVCATDKSSVKTNRFARHFFLPADWLDTTKDSSLTMKVTKKGDVLLVKEDEVAVVRRGLLTSELMPEGSILLAPAVN</sequence>
<dbReference type="OrthoDB" id="194358at2759"/>
<dbReference type="GO" id="GO:0005789">
    <property type="term" value="C:endoplasmic reticulum membrane"/>
    <property type="evidence" value="ECO:0007669"/>
    <property type="project" value="UniProtKB-SubCell"/>
</dbReference>
<keyword evidence="4" id="KW-0378">Hydrolase</keyword>
<comment type="subcellular location">
    <subcellularLocation>
        <location evidence="4">Endoplasmic reticulum membrane</location>
    </subcellularLocation>
</comment>
<dbReference type="SUPFAM" id="SSF52540">
    <property type="entry name" value="P-loop containing nucleoside triphosphate hydrolases"/>
    <property type="match status" value="1"/>
</dbReference>
<organism evidence="9 10">
    <name type="scientific">Botrytis fragariae</name>
    <dbReference type="NCBI Taxonomy" id="1964551"/>
    <lineage>
        <taxon>Eukaryota</taxon>
        <taxon>Fungi</taxon>
        <taxon>Dikarya</taxon>
        <taxon>Ascomycota</taxon>
        <taxon>Pezizomycotina</taxon>
        <taxon>Leotiomycetes</taxon>
        <taxon>Helotiales</taxon>
        <taxon>Sclerotiniaceae</taxon>
        <taxon>Botrytis</taxon>
    </lineage>
</organism>
<accession>A0A8H6ANT2</accession>
<name>A0A8H6ANT2_9HELO</name>
<dbReference type="GeneID" id="59263635"/>
<comment type="caution">
    <text evidence="9">The sequence shown here is derived from an EMBL/GenBank/DDBJ whole genome shotgun (WGS) entry which is preliminary data.</text>
</comment>
<dbReference type="Proteomes" id="UP000531561">
    <property type="component" value="Unassembled WGS sequence"/>
</dbReference>
<feature type="domain" description="GPI inositol-deacylase winged helix" evidence="7">
    <location>
        <begin position="603"/>
        <end position="693"/>
    </location>
</feature>
<proteinExistence type="inferred from homology"/>
<reference evidence="9 10" key="1">
    <citation type="journal article" date="2020" name="Phytopathology">
        <title>A high-quality genome resource of Botrytis fragariae, a new and rapidly spreading fungal pathogen causing strawberry gray mold in the U.S.A.</title>
        <authorList>
            <person name="Wu Y."/>
            <person name="Saski C.A."/>
            <person name="Schnabel G."/>
            <person name="Xiao S."/>
            <person name="Hu M."/>
        </authorList>
    </citation>
    <scope>NUCLEOTIDE SEQUENCE [LARGE SCALE GENOMIC DNA]</scope>
    <source>
        <strain evidence="9 10">BVB16</strain>
    </source>
</reference>
<keyword evidence="10" id="KW-1185">Reference proteome</keyword>
<evidence type="ECO:0000259" key="6">
    <source>
        <dbReference type="Pfam" id="PF07819"/>
    </source>
</evidence>
<keyword evidence="4" id="KW-0472">Membrane</keyword>
<evidence type="ECO:0000256" key="4">
    <source>
        <dbReference type="RuleBase" id="RU365011"/>
    </source>
</evidence>
<dbReference type="InterPro" id="IPR056884">
    <property type="entry name" value="NPHP3-like_N"/>
</dbReference>
<dbReference type="EMBL" id="JABFCT010000013">
    <property type="protein sequence ID" value="KAF5871046.1"/>
    <property type="molecule type" value="Genomic_DNA"/>
</dbReference>
<evidence type="ECO:0000256" key="2">
    <source>
        <dbReference type="ARBA" id="ARBA00015856"/>
    </source>
</evidence>
<keyword evidence="4" id="KW-0813">Transport</keyword>
<dbReference type="PANTHER" id="PTHR10039:SF16">
    <property type="entry name" value="GPI INOSITOL-DEACYLASE"/>
    <property type="match status" value="1"/>
</dbReference>
<protein>
    <recommendedName>
        <fullName evidence="2 4">GPI inositol-deacylase</fullName>
        <ecNumber evidence="4">3.1.-.-</ecNumber>
    </recommendedName>
</protein>
<dbReference type="Pfam" id="PF22939">
    <property type="entry name" value="WHD_GPIID"/>
    <property type="match status" value="1"/>
</dbReference>
<dbReference type="Pfam" id="PF07819">
    <property type="entry name" value="PGAP1"/>
    <property type="match status" value="1"/>
</dbReference>
<feature type="domain" description="Nephrocystin 3-like N-terminal" evidence="8">
    <location>
        <begin position="342"/>
        <end position="501"/>
    </location>
</feature>
<dbReference type="InterPro" id="IPR036322">
    <property type="entry name" value="WD40_repeat_dom_sf"/>
</dbReference>
<dbReference type="EC" id="3.1.-.-" evidence="4"/>
<gene>
    <name evidence="9" type="ORF">Bfra_009602</name>
</gene>
<evidence type="ECO:0000259" key="7">
    <source>
        <dbReference type="Pfam" id="PF22939"/>
    </source>
</evidence>
<dbReference type="GO" id="GO:0015031">
    <property type="term" value="P:protein transport"/>
    <property type="evidence" value="ECO:0007669"/>
    <property type="project" value="UniProtKB-KW"/>
</dbReference>
<feature type="region of interest" description="Disordered" evidence="5">
    <location>
        <begin position="1"/>
        <end position="36"/>
    </location>
</feature>
<feature type="domain" description="GPI inositol-deacylase PGAP1-like alpha/beta" evidence="6">
    <location>
        <begin position="58"/>
        <end position="187"/>
    </location>
</feature>
<dbReference type="InterPro" id="IPR054471">
    <property type="entry name" value="GPIID_WHD"/>
</dbReference>
<dbReference type="InterPro" id="IPR029058">
    <property type="entry name" value="AB_hydrolase_fold"/>
</dbReference>
<dbReference type="InterPro" id="IPR027417">
    <property type="entry name" value="P-loop_NTPase"/>
</dbReference>
<dbReference type="RefSeq" id="XP_037189993.1">
    <property type="nucleotide sequence ID" value="XM_037339943.1"/>
</dbReference>
<evidence type="ECO:0000256" key="1">
    <source>
        <dbReference type="ARBA" id="ARBA00003496"/>
    </source>
</evidence>
<comment type="function">
    <text evidence="1 4">Involved in inositol deacylation of GPI-anchored proteins which plays important roles in the quality control and ER-associated degradation of GPI-anchored proteins.</text>
</comment>
<dbReference type="InterPro" id="IPR012908">
    <property type="entry name" value="PGAP1-ab_dom-like"/>
</dbReference>
<dbReference type="Gene3D" id="3.40.50.1820">
    <property type="entry name" value="alpha/beta hydrolase"/>
    <property type="match status" value="1"/>
</dbReference>
<keyword evidence="4" id="KW-0653">Protein transport</keyword>
<dbReference type="SUPFAM" id="SSF53474">
    <property type="entry name" value="alpha/beta-Hydrolases"/>
    <property type="match status" value="1"/>
</dbReference>
<evidence type="ECO:0000256" key="3">
    <source>
        <dbReference type="ARBA" id="ARBA00022737"/>
    </source>
</evidence>
<dbReference type="SUPFAM" id="SSF50978">
    <property type="entry name" value="WD40 repeat-like"/>
    <property type="match status" value="2"/>
</dbReference>
<dbReference type="InterPro" id="IPR001680">
    <property type="entry name" value="WD40_rpt"/>
</dbReference>
<feature type="compositionally biased region" description="Low complexity" evidence="5">
    <location>
        <begin position="7"/>
        <end position="25"/>
    </location>
</feature>
<evidence type="ECO:0000313" key="9">
    <source>
        <dbReference type="EMBL" id="KAF5871046.1"/>
    </source>
</evidence>
<dbReference type="PANTHER" id="PTHR10039">
    <property type="entry name" value="AMELOGENIN"/>
    <property type="match status" value="1"/>
</dbReference>
<comment type="similarity">
    <text evidence="4">Belongs to the GPI inositol-deacylase family.</text>
</comment>
<dbReference type="Gene3D" id="3.40.50.300">
    <property type="entry name" value="P-loop containing nucleotide triphosphate hydrolases"/>
    <property type="match status" value="1"/>
</dbReference>
<keyword evidence="3" id="KW-0677">Repeat</keyword>
<dbReference type="SMART" id="SM00320">
    <property type="entry name" value="WD40"/>
    <property type="match status" value="6"/>
</dbReference>
<keyword evidence="4" id="KW-0256">Endoplasmic reticulum</keyword>
<dbReference type="Pfam" id="PF24883">
    <property type="entry name" value="NPHP3_N"/>
    <property type="match status" value="1"/>
</dbReference>
<dbReference type="Gene3D" id="2.130.10.10">
    <property type="entry name" value="YVTN repeat-like/Quinoprotein amine dehydrogenase"/>
    <property type="match status" value="2"/>
</dbReference>
<dbReference type="InterPro" id="IPR015943">
    <property type="entry name" value="WD40/YVTN_repeat-like_dom_sf"/>
</dbReference>
<evidence type="ECO:0000313" key="10">
    <source>
        <dbReference type="Proteomes" id="UP000531561"/>
    </source>
</evidence>
<dbReference type="GO" id="GO:0016788">
    <property type="term" value="F:hydrolase activity, acting on ester bonds"/>
    <property type="evidence" value="ECO:0007669"/>
    <property type="project" value="InterPro"/>
</dbReference>
<evidence type="ECO:0000256" key="5">
    <source>
        <dbReference type="SAM" id="MobiDB-lite"/>
    </source>
</evidence>